<keyword evidence="3" id="KW-0804">Transcription</keyword>
<feature type="domain" description="HTH araC/xylS-type" evidence="4">
    <location>
        <begin position="11"/>
        <end position="110"/>
    </location>
</feature>
<evidence type="ECO:0000256" key="3">
    <source>
        <dbReference type="ARBA" id="ARBA00023163"/>
    </source>
</evidence>
<keyword evidence="6" id="KW-1185">Reference proteome</keyword>
<keyword evidence="1" id="KW-0805">Transcription regulation</keyword>
<evidence type="ECO:0000256" key="2">
    <source>
        <dbReference type="ARBA" id="ARBA00023125"/>
    </source>
</evidence>
<dbReference type="InterPro" id="IPR020449">
    <property type="entry name" value="Tscrpt_reg_AraC-type_HTH"/>
</dbReference>
<dbReference type="SMART" id="SM00342">
    <property type="entry name" value="HTH_ARAC"/>
    <property type="match status" value="1"/>
</dbReference>
<evidence type="ECO:0000313" key="6">
    <source>
        <dbReference type="Proteomes" id="UP000001062"/>
    </source>
</evidence>
<gene>
    <name evidence="5" type="ordered locus">Marme_4124</name>
</gene>
<keyword evidence="2" id="KW-0238">DNA-binding</keyword>
<dbReference type="eggNOG" id="COG3449">
    <property type="taxonomic scope" value="Bacteria"/>
</dbReference>
<dbReference type="eggNOG" id="COG2207">
    <property type="taxonomic scope" value="Bacteria"/>
</dbReference>
<name>F2K0X5_MARM1</name>
<dbReference type="AlphaFoldDB" id="F2K0X5"/>
<dbReference type="STRING" id="717774.Marme_4124"/>
<dbReference type="PANTHER" id="PTHR40055">
    <property type="entry name" value="TRANSCRIPTIONAL REGULATOR YGIV-RELATED"/>
    <property type="match status" value="1"/>
</dbReference>
<dbReference type="InterPro" id="IPR009057">
    <property type="entry name" value="Homeodomain-like_sf"/>
</dbReference>
<dbReference type="SUPFAM" id="SSF46689">
    <property type="entry name" value="Homeodomain-like"/>
    <property type="match status" value="2"/>
</dbReference>
<dbReference type="InterPro" id="IPR010499">
    <property type="entry name" value="AraC_E-bd"/>
</dbReference>
<dbReference type="PATRIC" id="fig|717774.3.peg.4268"/>
<dbReference type="RefSeq" id="WP_013663226.1">
    <property type="nucleotide sequence ID" value="NC_015276.1"/>
</dbReference>
<evidence type="ECO:0000313" key="5">
    <source>
        <dbReference type="EMBL" id="ADZ93324.1"/>
    </source>
</evidence>
<dbReference type="InterPro" id="IPR018060">
    <property type="entry name" value="HTH_AraC"/>
</dbReference>
<dbReference type="SMART" id="SM00871">
    <property type="entry name" value="AraC_E_bind"/>
    <property type="match status" value="1"/>
</dbReference>
<reference evidence="5 6" key="1">
    <citation type="journal article" date="2012" name="Stand. Genomic Sci.">
        <title>Complete genome sequence of the melanogenic marine bacterium Marinomonas mediterranea type strain (MMB-1(T)).</title>
        <authorList>
            <person name="Lucas-Elio P."/>
            <person name="Goodwin L."/>
            <person name="Woyke T."/>
            <person name="Pitluck S."/>
            <person name="Nolan M."/>
            <person name="Kyrpides N.C."/>
            <person name="Detter J.C."/>
            <person name="Copeland A."/>
            <person name="Teshima H."/>
            <person name="Bruce D."/>
            <person name="Detter C."/>
            <person name="Tapia R."/>
            <person name="Han S."/>
            <person name="Land M.L."/>
            <person name="Ivanova N."/>
            <person name="Mikhailova N."/>
            <person name="Johnston A.W."/>
            <person name="Sanchez-Amat A."/>
        </authorList>
    </citation>
    <scope>NUCLEOTIDE SEQUENCE [LARGE SCALE GENOMIC DNA]</scope>
    <source>
        <strain evidence="6">ATCC 700492 / JCM 21426 / NBRC 103028 / MMB-1</strain>
    </source>
</reference>
<sequence length="289" mass="33636">MKSDRYGERINLACRYIEANLDSDLTLDVICEKAFFSKYHFLRLFSAYMGVSVYQFIQQMRLKRAAYQLAFYPSMSITDIAYQAKFEHAESFSRLFKKRFRMSPSQFRKSPDWLLWHRHYHHIENRAEPDVKVDIRDLTELSLAVVEHHGSPKAIMDSVMTMIQWRKSTGLSPVKKSKTVGIVYHDPKSVPENEFRFDIGAEVQAPIPTNEFGIINKTLAGGRYAIARHFGSHDQISDTIYAMYRQWLPQSGEELRGDPLFFHYLNRFPDVAEHELMTDVCLPLSPLSP</sequence>
<dbReference type="EMBL" id="CP002583">
    <property type="protein sequence ID" value="ADZ93324.1"/>
    <property type="molecule type" value="Genomic_DNA"/>
</dbReference>
<dbReference type="PROSITE" id="PS01124">
    <property type="entry name" value="HTH_ARAC_FAMILY_2"/>
    <property type="match status" value="1"/>
</dbReference>
<dbReference type="InterPro" id="IPR011256">
    <property type="entry name" value="Reg_factor_effector_dom_sf"/>
</dbReference>
<dbReference type="InterPro" id="IPR029442">
    <property type="entry name" value="GyrI-like"/>
</dbReference>
<dbReference type="GO" id="GO:0043565">
    <property type="term" value="F:sequence-specific DNA binding"/>
    <property type="evidence" value="ECO:0007669"/>
    <property type="project" value="InterPro"/>
</dbReference>
<dbReference type="GO" id="GO:0003700">
    <property type="term" value="F:DNA-binding transcription factor activity"/>
    <property type="evidence" value="ECO:0007669"/>
    <property type="project" value="InterPro"/>
</dbReference>
<evidence type="ECO:0000256" key="1">
    <source>
        <dbReference type="ARBA" id="ARBA00023015"/>
    </source>
</evidence>
<organism evidence="5 6">
    <name type="scientific">Marinomonas mediterranea (strain ATCC 700492 / JCM 21426 / NBRC 103028 / MMB-1)</name>
    <dbReference type="NCBI Taxonomy" id="717774"/>
    <lineage>
        <taxon>Bacteria</taxon>
        <taxon>Pseudomonadati</taxon>
        <taxon>Pseudomonadota</taxon>
        <taxon>Gammaproteobacteria</taxon>
        <taxon>Oceanospirillales</taxon>
        <taxon>Oceanospirillaceae</taxon>
        <taxon>Marinomonas</taxon>
    </lineage>
</organism>
<proteinExistence type="predicted"/>
<dbReference type="Proteomes" id="UP000001062">
    <property type="component" value="Chromosome"/>
</dbReference>
<dbReference type="Gene3D" id="3.20.80.10">
    <property type="entry name" value="Regulatory factor, effector binding domain"/>
    <property type="match status" value="1"/>
</dbReference>
<dbReference type="PANTHER" id="PTHR40055:SF1">
    <property type="entry name" value="TRANSCRIPTIONAL REGULATOR YGIV-RELATED"/>
    <property type="match status" value="1"/>
</dbReference>
<dbReference type="KEGG" id="mme:Marme_4124"/>
<evidence type="ECO:0000259" key="4">
    <source>
        <dbReference type="PROSITE" id="PS01124"/>
    </source>
</evidence>
<protein>
    <submittedName>
        <fullName evidence="5">Transcriptional regulator, AraC family</fullName>
    </submittedName>
</protein>
<dbReference type="Pfam" id="PF12833">
    <property type="entry name" value="HTH_18"/>
    <property type="match status" value="1"/>
</dbReference>
<accession>F2K0X5</accession>
<dbReference type="OrthoDB" id="282744at2"/>
<dbReference type="HOGENOM" id="CLU_000445_81_1_6"/>
<dbReference type="Pfam" id="PF06445">
    <property type="entry name" value="GyrI-like"/>
    <property type="match status" value="1"/>
</dbReference>
<dbReference type="PRINTS" id="PR00032">
    <property type="entry name" value="HTHARAC"/>
</dbReference>
<dbReference type="Gene3D" id="1.10.10.60">
    <property type="entry name" value="Homeodomain-like"/>
    <property type="match status" value="2"/>
</dbReference>
<dbReference type="SUPFAM" id="SSF55136">
    <property type="entry name" value="Probable bacterial effector-binding domain"/>
    <property type="match status" value="1"/>
</dbReference>
<dbReference type="InterPro" id="IPR050908">
    <property type="entry name" value="SmbC-like"/>
</dbReference>